<dbReference type="EMBL" id="CM037159">
    <property type="protein sequence ID" value="KAH7865587.1"/>
    <property type="molecule type" value="Genomic_DNA"/>
</dbReference>
<proteinExistence type="predicted"/>
<dbReference type="Proteomes" id="UP000828048">
    <property type="component" value="Chromosome 9"/>
</dbReference>
<comment type="caution">
    <text evidence="1">The sequence shown here is derived from an EMBL/GenBank/DDBJ whole genome shotgun (WGS) entry which is preliminary data.</text>
</comment>
<sequence>MSSNLAALYSFLRSILFFGSKVVYAMLRMFMRKMISDDAEVDSSLEYLKQILMKSSGGTLIMNEREQIESLVEKIEYMKGFLKVTEKKRYEHPEVMKLVMQIKSVVCVAKQIVSKFVSNVLIGAFCPPLREHEDNLSLNLERVEKEINILTAEVKHFYDENMYDINGVAVKKLEHSSTGSEVKHIYDENMCDINGVAFKKLEHSSIGSGGIAGLDSSGVPRHITKSGEEKVVVGFEEEVEKLMERLTNDSRDGLEIISIIGAAGGGKTTLAREVYEHPYTLDTFQFRAWVTVSQSYDKTMKKNLLIRILKSDTQEIHEDCEMSSEDSLGEKVLKCLKGRKYLIVMDDIWGIEAWNDIQRSSFQRSFPKECRGSKVLFTSRFVVQPESVNFIHHYLAPLPKDLSWELLEKKTPNLRKLGFFGELKSQDGVLMIPHLEFLKFLEKLNITYLRYMGEPVPSSRTLPAALKFPPTITQLTLKDTHLKWEELSILQTLPNLEVLKLLRDACGGPVWNTNELEGSFQLKYLRFDSLEIEEWNASEEQFPRLEVLVLRYCKKLKGIPIDFANLSELRKIELHYCSYSVKESAMEIREEQKYTKGEDDCLNLTVL</sequence>
<keyword evidence="2" id="KW-1185">Reference proteome</keyword>
<gene>
    <name evidence="1" type="ORF">Vadar_008653</name>
</gene>
<accession>A0ACB7ZI95</accession>
<evidence type="ECO:0000313" key="1">
    <source>
        <dbReference type="EMBL" id="KAH7865587.1"/>
    </source>
</evidence>
<evidence type="ECO:0000313" key="2">
    <source>
        <dbReference type="Proteomes" id="UP000828048"/>
    </source>
</evidence>
<reference evidence="1 2" key="1">
    <citation type="journal article" date="2021" name="Hortic Res">
        <title>High-quality reference genome and annotation aids understanding of berry development for evergreen blueberry (Vaccinium darrowii).</title>
        <authorList>
            <person name="Yu J."/>
            <person name="Hulse-Kemp A.M."/>
            <person name="Babiker E."/>
            <person name="Staton M."/>
        </authorList>
    </citation>
    <scope>NUCLEOTIDE SEQUENCE [LARGE SCALE GENOMIC DNA]</scope>
    <source>
        <strain evidence="2">cv. NJ 8807/NJ 8810</strain>
        <tissue evidence="1">Young leaf</tissue>
    </source>
</reference>
<protein>
    <submittedName>
        <fullName evidence="1">Uncharacterized protein</fullName>
    </submittedName>
</protein>
<organism evidence="1 2">
    <name type="scientific">Vaccinium darrowii</name>
    <dbReference type="NCBI Taxonomy" id="229202"/>
    <lineage>
        <taxon>Eukaryota</taxon>
        <taxon>Viridiplantae</taxon>
        <taxon>Streptophyta</taxon>
        <taxon>Embryophyta</taxon>
        <taxon>Tracheophyta</taxon>
        <taxon>Spermatophyta</taxon>
        <taxon>Magnoliopsida</taxon>
        <taxon>eudicotyledons</taxon>
        <taxon>Gunneridae</taxon>
        <taxon>Pentapetalae</taxon>
        <taxon>asterids</taxon>
        <taxon>Ericales</taxon>
        <taxon>Ericaceae</taxon>
        <taxon>Vaccinioideae</taxon>
        <taxon>Vaccinieae</taxon>
        <taxon>Vaccinium</taxon>
    </lineage>
</organism>
<name>A0ACB7ZI95_9ERIC</name>